<dbReference type="EMBL" id="JACHLI010000044">
    <property type="protein sequence ID" value="MBB4867641.1"/>
    <property type="molecule type" value="Genomic_DNA"/>
</dbReference>
<gene>
    <name evidence="1" type="ORF">HNP46_006560</name>
</gene>
<accession>A0A7W7KRS7</accession>
<dbReference type="Proteomes" id="UP000566995">
    <property type="component" value="Unassembled WGS sequence"/>
</dbReference>
<comment type="caution">
    <text evidence="1">The sequence shown here is derived from an EMBL/GenBank/DDBJ whole genome shotgun (WGS) entry which is preliminary data.</text>
</comment>
<organism evidence="1 2">
    <name type="scientific">Pseudomonas nitroreducens</name>
    <dbReference type="NCBI Taxonomy" id="46680"/>
    <lineage>
        <taxon>Bacteria</taxon>
        <taxon>Pseudomonadati</taxon>
        <taxon>Pseudomonadota</taxon>
        <taxon>Gammaproteobacteria</taxon>
        <taxon>Pseudomonadales</taxon>
        <taxon>Pseudomonadaceae</taxon>
        <taxon>Pseudomonas</taxon>
    </lineage>
</organism>
<name>A0A7W7KRS7_PSENT</name>
<dbReference type="AlphaFoldDB" id="A0A7W7KRS7"/>
<proteinExistence type="predicted"/>
<sequence length="94" mass="10212">MVNDLKTVLQQIPRHVDKAMFRQGWSDTAELLGTMIGTIEQEGAVKEVFARLRTAAEFKPVSYAAGVEALLAVVETAVTQHRMRGSSGALPRGT</sequence>
<protein>
    <submittedName>
        <fullName evidence="1">Uncharacterized protein</fullName>
    </submittedName>
</protein>
<dbReference type="RefSeq" id="WP_184597381.1">
    <property type="nucleotide sequence ID" value="NZ_JACHLI010000044.1"/>
</dbReference>
<reference evidence="1 2" key="1">
    <citation type="submission" date="2020-08" db="EMBL/GenBank/DDBJ databases">
        <title>Functional genomics of gut bacteria from endangered species of beetles.</title>
        <authorList>
            <person name="Carlos-Shanley C."/>
        </authorList>
    </citation>
    <scope>NUCLEOTIDE SEQUENCE [LARGE SCALE GENOMIC DNA]</scope>
    <source>
        <strain evidence="1 2">S00179</strain>
    </source>
</reference>
<evidence type="ECO:0000313" key="2">
    <source>
        <dbReference type="Proteomes" id="UP000566995"/>
    </source>
</evidence>
<evidence type="ECO:0000313" key="1">
    <source>
        <dbReference type="EMBL" id="MBB4867641.1"/>
    </source>
</evidence>